<reference evidence="1" key="2">
    <citation type="submission" date="2015-03" db="EMBL/GenBank/DDBJ databases">
        <authorList>
            <person name="Chow C.-E.T."/>
            <person name="Winget D.M."/>
            <person name="White R.A.III."/>
            <person name="Hallam S.J."/>
            <person name="Suttle C.A."/>
        </authorList>
    </citation>
    <scope>NUCLEOTIDE SEQUENCE</scope>
    <source>
        <strain evidence="1">Anoxic3_3</strain>
    </source>
</reference>
<sequence>MYRMTEALFMYLTLTGQITRSQRVNKLKSVKANEVLEKEGIEWDEDEQGYCKHYLLSSPSRGVSIEEDPRLIAAILVEEFKLKPYYVSTLDCWGLKGKHPRILPYVAKDWAEAVFQAVEGMEE</sequence>
<protein>
    <submittedName>
        <fullName evidence="1">Uncharacterized protein</fullName>
    </submittedName>
</protein>
<accession>A0A0F7L3H9</accession>
<dbReference type="EMBL" id="KR029578">
    <property type="protein sequence ID" value="AKH46048.1"/>
    <property type="molecule type" value="Genomic_DNA"/>
</dbReference>
<name>A0A0F7L3H9_9VIRU</name>
<evidence type="ECO:0000313" key="1">
    <source>
        <dbReference type="EMBL" id="AKH46048.1"/>
    </source>
</evidence>
<reference evidence="1" key="1">
    <citation type="journal article" date="2015" name="Front. Microbiol.">
        <title>Combining genomic sequencing methods to explore viral diversity and reveal potential virus-host interactions.</title>
        <authorList>
            <person name="Chow C.E."/>
            <person name="Winget D.M."/>
            <person name="White R.A.III."/>
            <person name="Hallam S.J."/>
            <person name="Suttle C.A."/>
        </authorList>
    </citation>
    <scope>NUCLEOTIDE SEQUENCE</scope>
    <source>
        <strain evidence="1">Anoxic3_3</strain>
    </source>
</reference>
<organism evidence="1">
    <name type="scientific">uncultured marine virus</name>
    <dbReference type="NCBI Taxonomy" id="186617"/>
    <lineage>
        <taxon>Viruses</taxon>
        <taxon>environmental samples</taxon>
    </lineage>
</organism>
<proteinExistence type="predicted"/>